<dbReference type="Pfam" id="PF05133">
    <property type="entry name" value="SPP1_portal"/>
    <property type="match status" value="1"/>
</dbReference>
<accession>A0AAF1BXZ6</accession>
<dbReference type="RefSeq" id="WP_101678982.1">
    <property type="nucleotide sequence ID" value="NZ_CP136958.1"/>
</dbReference>
<reference evidence="2" key="2">
    <citation type="submission" date="2023-10" db="EMBL/GenBank/DDBJ databases">
        <authorList>
            <person name="Choi B."/>
        </authorList>
    </citation>
    <scope>NUCLEOTIDE SEQUENCE</scope>
    <source>
        <strain evidence="2">UMB0763</strain>
    </source>
</reference>
<feature type="region of interest" description="Disordered" evidence="1">
    <location>
        <begin position="433"/>
        <end position="460"/>
    </location>
</feature>
<proteinExistence type="predicted"/>
<sequence length="460" mass="50163">MDVQITLEDAISKFEAAQQDFKTADEYYHAKPRDLAVGLATPPQMRKLIAQVGVPRIYVNAVSERLAIEGFTVGDAADSDELLWSWFKANGLDNFSNVAFCEALVYGRSYITIAAPMESDAENPLAIPDVPIIKVESPKTLYASIDPRTRGVEWAVRVVKNTDGDTVAATLYTPDTTEYYESEDGELKQVETVNHGLGVVPVVPMVHVTDSADLYGTSLITPEIRSVTDAISRLLMNMQSTSELMANPQRYLFGTTTDEITNGGQTSSLELYAASFITVEDAAGKAQQLPAAELRNYTDGMTQLLKLASAYTGLPPQYFSTASDNPASAEAIRASESRLIRECEVMCAQFGSAWEQAMRIALLVMGNKLTVDHFRLETMWRDPSTPTLQAKADAASKAYAGGNGVTPREQARIDMGYSPEQRRQMRIWDKEEPGAQLSGLYGGVTVDESSGDGEGTEGDN</sequence>
<protein>
    <submittedName>
        <fullName evidence="2">Phage portal protein</fullName>
    </submittedName>
</protein>
<reference evidence="2" key="1">
    <citation type="submission" date="2017-12" db="EMBL/GenBank/DDBJ databases">
        <authorList>
            <person name="Thomas-White K."/>
            <person name="Wolfe A.J."/>
        </authorList>
    </citation>
    <scope>NUCLEOTIDE SEQUENCE</scope>
    <source>
        <strain evidence="2">UMB0763</strain>
    </source>
</reference>
<evidence type="ECO:0000313" key="3">
    <source>
        <dbReference type="Proteomes" id="UP000234560"/>
    </source>
</evidence>
<dbReference type="EMBL" id="CP136958">
    <property type="protein sequence ID" value="WOT03381.1"/>
    <property type="molecule type" value="Genomic_DNA"/>
</dbReference>
<dbReference type="InterPro" id="IPR021145">
    <property type="entry name" value="Portal_protein_SPP1_Gp6-like"/>
</dbReference>
<evidence type="ECO:0000256" key="1">
    <source>
        <dbReference type="SAM" id="MobiDB-lite"/>
    </source>
</evidence>
<organism evidence="2 3">
    <name type="scientific">Corynebacterium pyruviciproducens</name>
    <dbReference type="NCBI Taxonomy" id="598660"/>
    <lineage>
        <taxon>Bacteria</taxon>
        <taxon>Bacillati</taxon>
        <taxon>Actinomycetota</taxon>
        <taxon>Actinomycetes</taxon>
        <taxon>Mycobacteriales</taxon>
        <taxon>Corynebacteriaceae</taxon>
        <taxon>Corynebacterium</taxon>
    </lineage>
</organism>
<gene>
    <name evidence="2" type="ORF">CYJ47_06405</name>
</gene>
<dbReference type="Proteomes" id="UP000234560">
    <property type="component" value="Chromosome"/>
</dbReference>
<evidence type="ECO:0000313" key="2">
    <source>
        <dbReference type="EMBL" id="WOT03381.1"/>
    </source>
</evidence>
<dbReference type="KEGG" id="cpyr:CYJ47_06405"/>
<dbReference type="AlphaFoldDB" id="A0AAF1BXZ6"/>
<name>A0AAF1BXZ6_9CORY</name>
<feature type="compositionally biased region" description="Acidic residues" evidence="1">
    <location>
        <begin position="449"/>
        <end position="460"/>
    </location>
</feature>